<feature type="domain" description="Transcription factor IIB C-terminal module 2" evidence="12">
    <location>
        <begin position="204"/>
        <end position="314"/>
    </location>
</feature>
<dbReference type="VEuPathDB" id="TriTrypDB:BCY84_02060"/>
<feature type="transmembrane region" description="Helical" evidence="10">
    <location>
        <begin position="358"/>
        <end position="378"/>
    </location>
</feature>
<organism evidence="13 14">
    <name type="scientific">Trypanosoma cruzi</name>
    <dbReference type="NCBI Taxonomy" id="5693"/>
    <lineage>
        <taxon>Eukaryota</taxon>
        <taxon>Discoba</taxon>
        <taxon>Euglenozoa</taxon>
        <taxon>Kinetoplastea</taxon>
        <taxon>Metakinetoplastina</taxon>
        <taxon>Trypanosomatida</taxon>
        <taxon>Trypanosomatidae</taxon>
        <taxon>Trypanosoma</taxon>
        <taxon>Schizotrypanum</taxon>
    </lineage>
</organism>
<evidence type="ECO:0000313" key="14">
    <source>
        <dbReference type="Proteomes" id="UP000246121"/>
    </source>
</evidence>
<comment type="subcellular location">
    <subcellularLocation>
        <location evidence="1">Nucleus</location>
    </subcellularLocation>
</comment>
<evidence type="ECO:0000256" key="2">
    <source>
        <dbReference type="ARBA" id="ARBA00010857"/>
    </source>
</evidence>
<evidence type="ECO:0000256" key="3">
    <source>
        <dbReference type="ARBA" id="ARBA00022723"/>
    </source>
</evidence>
<keyword evidence="6" id="KW-0805">Transcription regulation</keyword>
<dbReference type="GO" id="GO:0008270">
    <property type="term" value="F:zinc ion binding"/>
    <property type="evidence" value="ECO:0007669"/>
    <property type="project" value="UniProtKB-KW"/>
</dbReference>
<dbReference type="VEuPathDB" id="TriTrypDB:C3747_193g41"/>
<accession>A0A2V2UJJ2</accession>
<evidence type="ECO:0000259" key="11">
    <source>
        <dbReference type="Pfam" id="PF18542"/>
    </source>
</evidence>
<evidence type="ECO:0000256" key="10">
    <source>
        <dbReference type="SAM" id="Phobius"/>
    </source>
</evidence>
<dbReference type="VEuPathDB" id="TriTrypDB:Tc_MARK_5807"/>
<dbReference type="EMBL" id="PRFA01000295">
    <property type="protein sequence ID" value="PWU83682.1"/>
    <property type="molecule type" value="Genomic_DNA"/>
</dbReference>
<evidence type="ECO:0000256" key="7">
    <source>
        <dbReference type="ARBA" id="ARBA00023163"/>
    </source>
</evidence>
<keyword evidence="5" id="KW-0862">Zinc</keyword>
<dbReference type="Gene3D" id="1.10.472.110">
    <property type="match status" value="1"/>
</dbReference>
<evidence type="ECO:0000313" key="13">
    <source>
        <dbReference type="EMBL" id="PWU83682.1"/>
    </source>
</evidence>
<reference evidence="13 14" key="1">
    <citation type="journal article" date="2018" name="Microb. Genom.">
        <title>Expanding an expanded genome: long-read sequencing of Trypanosoma cruzi.</title>
        <authorList>
            <person name="Berna L."/>
            <person name="Rodriguez M."/>
            <person name="Chiribao M.L."/>
            <person name="Parodi-Talice A."/>
            <person name="Pita S."/>
            <person name="Rijo G."/>
            <person name="Alvarez-Valin F."/>
            <person name="Robello C."/>
        </authorList>
    </citation>
    <scope>NUCLEOTIDE SEQUENCE [LARGE SCALE GENOMIC DNA]</scope>
    <source>
        <strain evidence="13 14">Dm28c</strain>
    </source>
</reference>
<feature type="transmembrane region" description="Helical" evidence="10">
    <location>
        <begin position="421"/>
        <end position="441"/>
    </location>
</feature>
<dbReference type="GO" id="GO:0097550">
    <property type="term" value="C:transcription preinitiation complex"/>
    <property type="evidence" value="ECO:0007669"/>
    <property type="project" value="TreeGrafter"/>
</dbReference>
<feature type="compositionally biased region" description="Polar residues" evidence="9">
    <location>
        <begin position="70"/>
        <end position="85"/>
    </location>
</feature>
<keyword evidence="4" id="KW-0863">Zinc-finger</keyword>
<dbReference type="VEuPathDB" id="TriTrypDB:TcG_04533"/>
<name>A0A2V2UJJ2_TRYCR</name>
<sequence length="462" mass="51941">MATTADFLGKNCPHCGAIDSLETDDVLGEVACTECAIVVAMGLEESVSTRYDKDATYDDVDRHRKREDMSVSTPHALSLSSSASKTPGGDTTGKIILHPAMLNCIRGLQKKSALPEQVIGRAVELARRFVGGRRARGQRIEKQQDVAAACFMIAAEQMSHPVPLAELRHLDAALGDVEYRRAEIVKETQMEEEERRLKAMYVDNLLTIYLRKLSLQLSLYMPRCKRLFGVLHHVDSLSEVGVVDRIIMSLLLALTSRSFQWEKKTPVVNTTGNSVIGSTNSPEAICANFAAKANLDIGKVNKVMKIANENLQAILAAFAATDSTHGNENTKEEEKEEDNENSSNMTPRDQTHEGGKSVKTHVVPSFLSFFFFFFFFFMMSFSHVWTFCCCCFFCNLFVCCCCLCGRTVLQSQLLCCCNEIYFEEIVPFYFLFCFFLCTYTYTTRVATDALQWLRVEKENLKR</sequence>
<dbReference type="Proteomes" id="UP000246121">
    <property type="component" value="Unassembled WGS sequence"/>
</dbReference>
<dbReference type="VEuPathDB" id="TriTrypDB:TcCLB.504839.60"/>
<evidence type="ECO:0000256" key="8">
    <source>
        <dbReference type="ARBA" id="ARBA00023242"/>
    </source>
</evidence>
<proteinExistence type="inferred from homology"/>
<dbReference type="CDD" id="cd00043">
    <property type="entry name" value="CYCLIN_SF"/>
    <property type="match status" value="1"/>
</dbReference>
<feature type="transmembrane region" description="Helical" evidence="10">
    <location>
        <begin position="384"/>
        <end position="409"/>
    </location>
</feature>
<dbReference type="InterPro" id="IPR000812">
    <property type="entry name" value="TFIIB"/>
</dbReference>
<dbReference type="GO" id="GO:0001006">
    <property type="term" value="F:RNA polymerase III type 3 promoter sequence-specific DNA binding"/>
    <property type="evidence" value="ECO:0007669"/>
    <property type="project" value="TreeGrafter"/>
</dbReference>
<keyword evidence="8" id="KW-0539">Nucleus</keyword>
<dbReference type="InterPro" id="IPR054332">
    <property type="entry name" value="TFIIB_C_2"/>
</dbReference>
<dbReference type="GO" id="GO:0000126">
    <property type="term" value="C:transcription factor TFIIIB complex"/>
    <property type="evidence" value="ECO:0007669"/>
    <property type="project" value="TreeGrafter"/>
</dbReference>
<dbReference type="VEuPathDB" id="TriTrypDB:TcCL_ESM03389"/>
<dbReference type="VEuPathDB" id="TriTrypDB:TCSYLVIO_007059"/>
<evidence type="ECO:0000256" key="6">
    <source>
        <dbReference type="ARBA" id="ARBA00023015"/>
    </source>
</evidence>
<feature type="region of interest" description="Disordered" evidence="9">
    <location>
        <begin position="323"/>
        <end position="356"/>
    </location>
</feature>
<dbReference type="VEuPathDB" id="TriTrypDB:TcBrA4_0026710"/>
<comment type="similarity">
    <text evidence="2">Belongs to the TFIIB family.</text>
</comment>
<keyword evidence="7" id="KW-0804">Transcription</keyword>
<evidence type="ECO:0000259" key="12">
    <source>
        <dbReference type="Pfam" id="PF22108"/>
    </source>
</evidence>
<evidence type="ECO:0000256" key="9">
    <source>
        <dbReference type="SAM" id="MobiDB-lite"/>
    </source>
</evidence>
<dbReference type="AlphaFoldDB" id="A0A2V2UJJ2"/>
<feature type="region of interest" description="Disordered" evidence="9">
    <location>
        <begin position="62"/>
        <end position="92"/>
    </location>
</feature>
<dbReference type="PANTHER" id="PTHR11618:SF4">
    <property type="entry name" value="TRANSCRIPTION FACTOR IIIB 90 KDA SUBUNIT"/>
    <property type="match status" value="1"/>
</dbReference>
<comment type="caution">
    <text evidence="13">The sequence shown here is derived from an EMBL/GenBank/DDBJ whole genome shotgun (WGS) entry which is preliminary data.</text>
</comment>
<dbReference type="VEuPathDB" id="TriTrypDB:ECC02_004734"/>
<evidence type="ECO:0000256" key="5">
    <source>
        <dbReference type="ARBA" id="ARBA00022833"/>
    </source>
</evidence>
<evidence type="ECO:0000256" key="1">
    <source>
        <dbReference type="ARBA" id="ARBA00004123"/>
    </source>
</evidence>
<protein>
    <submittedName>
        <fullName evidence="13">Uncharacterized protein</fullName>
    </submittedName>
</protein>
<dbReference type="Pfam" id="PF22109">
    <property type="entry name" value="Zn_ribbon_tTFIIB"/>
    <property type="match status" value="1"/>
</dbReference>
<dbReference type="VEuPathDB" id="TriTrypDB:TcCLB.505983.30"/>
<dbReference type="VEuPathDB" id="TriTrypDB:C4B63_295g14"/>
<feature type="domain" description="Transcription factor IIB C-terminal module 1" evidence="11">
    <location>
        <begin position="97"/>
        <end position="194"/>
    </location>
</feature>
<dbReference type="Pfam" id="PF22108">
    <property type="entry name" value="TFIIB_C_2"/>
    <property type="match status" value="1"/>
</dbReference>
<dbReference type="GO" id="GO:0005634">
    <property type="term" value="C:nucleus"/>
    <property type="evidence" value="ECO:0007669"/>
    <property type="project" value="UniProtKB-SubCell"/>
</dbReference>
<dbReference type="VEuPathDB" id="TriTrypDB:TCDM_03110"/>
<dbReference type="PANTHER" id="PTHR11618">
    <property type="entry name" value="TRANSCRIPTION INITIATION FACTOR IIB-RELATED"/>
    <property type="match status" value="1"/>
</dbReference>
<gene>
    <name evidence="13" type="ORF">C4B63_295g14</name>
</gene>
<keyword evidence="10" id="KW-0812">Transmembrane</keyword>
<dbReference type="InterPro" id="IPR041189">
    <property type="entry name" value="TFIIB_C_1"/>
</dbReference>
<dbReference type="GO" id="GO:0070897">
    <property type="term" value="P:transcription preinitiation complex assembly"/>
    <property type="evidence" value="ECO:0007669"/>
    <property type="project" value="InterPro"/>
</dbReference>
<dbReference type="Gene3D" id="1.10.472.10">
    <property type="entry name" value="Cyclin-like"/>
    <property type="match status" value="1"/>
</dbReference>
<dbReference type="GO" id="GO:0000995">
    <property type="term" value="F:RNA polymerase III general transcription initiation factor activity"/>
    <property type="evidence" value="ECO:0007669"/>
    <property type="project" value="TreeGrafter"/>
</dbReference>
<evidence type="ECO:0000256" key="4">
    <source>
        <dbReference type="ARBA" id="ARBA00022771"/>
    </source>
</evidence>
<keyword evidence="10" id="KW-1133">Transmembrane helix</keyword>
<dbReference type="Pfam" id="PF18542">
    <property type="entry name" value="TFIIB_C_1"/>
    <property type="match status" value="1"/>
</dbReference>
<keyword evidence="10" id="KW-0472">Membrane</keyword>
<keyword evidence="3" id="KW-0479">Metal-binding</keyword>